<dbReference type="AlphaFoldDB" id="A0A4D5RVY4"/>
<accession>A0A4D5RVY4</accession>
<sequence>MQQSLSQSSLVVFLCFHTVTKSFHPSMLYYLLFKNSCFFIETPLKSCPWVCPFTTSWGAVRVDRMANSSQITRRNSSEDGCRQAPLCIRGLDAPTVLATT</sequence>
<organism evidence="1">
    <name type="scientific">Ixodes scapularis</name>
    <name type="common">Black-legged tick</name>
    <name type="synonym">Deer tick</name>
    <dbReference type="NCBI Taxonomy" id="6945"/>
    <lineage>
        <taxon>Eukaryota</taxon>
        <taxon>Metazoa</taxon>
        <taxon>Ecdysozoa</taxon>
        <taxon>Arthropoda</taxon>
        <taxon>Chelicerata</taxon>
        <taxon>Arachnida</taxon>
        <taxon>Acari</taxon>
        <taxon>Parasitiformes</taxon>
        <taxon>Ixodida</taxon>
        <taxon>Ixodoidea</taxon>
        <taxon>Ixodidae</taxon>
        <taxon>Ixodinae</taxon>
        <taxon>Ixodes</taxon>
    </lineage>
</organism>
<dbReference type="EMBL" id="GHJT01007442">
    <property type="protein sequence ID" value="MOY41413.1"/>
    <property type="molecule type" value="Transcribed_RNA"/>
</dbReference>
<evidence type="ECO:0000313" key="1">
    <source>
        <dbReference type="EMBL" id="MOY41413.1"/>
    </source>
</evidence>
<reference evidence="1" key="1">
    <citation type="submission" date="2019-04" db="EMBL/GenBank/DDBJ databases">
        <title>An insight into the mialome of Ixodes scapularis.</title>
        <authorList>
            <person name="Ribeiro J.M."/>
            <person name="Mather T.N."/>
            <person name="Karim S."/>
        </authorList>
    </citation>
    <scope>NUCLEOTIDE SEQUENCE</scope>
</reference>
<protein>
    <submittedName>
        <fullName evidence="1">Uncharacterized protein</fullName>
    </submittedName>
</protein>
<proteinExistence type="predicted"/>
<name>A0A4D5RVY4_IXOSC</name>